<comment type="caution">
    <text evidence="2">The sequence shown here is derived from an EMBL/GenBank/DDBJ whole genome shotgun (WGS) entry which is preliminary data.</text>
</comment>
<evidence type="ECO:0000313" key="3">
    <source>
        <dbReference type="Proteomes" id="UP000248301"/>
    </source>
</evidence>
<dbReference type="EMBL" id="NKUF01000035">
    <property type="protein sequence ID" value="PYD62413.1"/>
    <property type="molecule type" value="Genomic_DNA"/>
</dbReference>
<proteinExistence type="predicted"/>
<dbReference type="AlphaFoldDB" id="A0A318Q0K3"/>
<gene>
    <name evidence="2" type="ORF">CFR72_12585</name>
</gene>
<reference evidence="2 3" key="1">
    <citation type="submission" date="2017-07" db="EMBL/GenBank/DDBJ databases">
        <title>A draft genome sequence of Gluconacetobacter entanii LTH 4560.</title>
        <authorList>
            <person name="Skraban J."/>
            <person name="Cleenwerck I."/>
            <person name="Vandamme P."/>
            <person name="Trcek J."/>
        </authorList>
    </citation>
    <scope>NUCLEOTIDE SEQUENCE [LARGE SCALE GENOMIC DNA]</scope>
    <source>
        <strain evidence="2 3">LTH 4560</strain>
    </source>
</reference>
<evidence type="ECO:0000313" key="2">
    <source>
        <dbReference type="EMBL" id="PYD62413.1"/>
    </source>
</evidence>
<sequence length="74" mass="7927">MECFGWASFACHDGCVIPVMTARTRTGHHAAYGAGSLRRGRSSRNGEGMDAGQGRDGVLMEIREGAESIFPDKP</sequence>
<evidence type="ECO:0000256" key="1">
    <source>
        <dbReference type="SAM" id="MobiDB-lite"/>
    </source>
</evidence>
<name>A0A318Q0K3_9PROT</name>
<organism evidence="2 3">
    <name type="scientific">Gluconacetobacter entanii</name>
    <dbReference type="NCBI Taxonomy" id="108528"/>
    <lineage>
        <taxon>Bacteria</taxon>
        <taxon>Pseudomonadati</taxon>
        <taxon>Pseudomonadota</taxon>
        <taxon>Alphaproteobacteria</taxon>
        <taxon>Acetobacterales</taxon>
        <taxon>Acetobacteraceae</taxon>
        <taxon>Gluconacetobacter</taxon>
    </lineage>
</organism>
<accession>A0A318Q0K3</accession>
<feature type="region of interest" description="Disordered" evidence="1">
    <location>
        <begin position="33"/>
        <end position="56"/>
    </location>
</feature>
<dbReference type="Proteomes" id="UP000248301">
    <property type="component" value="Unassembled WGS sequence"/>
</dbReference>
<protein>
    <submittedName>
        <fullName evidence="2">Uncharacterized protein</fullName>
    </submittedName>
</protein>